<accession>A0ABQ8TPK1</accession>
<gene>
    <name evidence="1" type="ORF">ANN_09791</name>
</gene>
<organism evidence="1 2">
    <name type="scientific">Periplaneta americana</name>
    <name type="common">American cockroach</name>
    <name type="synonym">Blatta americana</name>
    <dbReference type="NCBI Taxonomy" id="6978"/>
    <lineage>
        <taxon>Eukaryota</taxon>
        <taxon>Metazoa</taxon>
        <taxon>Ecdysozoa</taxon>
        <taxon>Arthropoda</taxon>
        <taxon>Hexapoda</taxon>
        <taxon>Insecta</taxon>
        <taxon>Pterygota</taxon>
        <taxon>Neoptera</taxon>
        <taxon>Polyneoptera</taxon>
        <taxon>Dictyoptera</taxon>
        <taxon>Blattodea</taxon>
        <taxon>Blattoidea</taxon>
        <taxon>Blattidae</taxon>
        <taxon>Blattinae</taxon>
        <taxon>Periplaneta</taxon>
    </lineage>
</organism>
<name>A0ABQ8TPK1_PERAM</name>
<sequence>MAGLCEGGNEPLGSLKARPMLGGIESCGDDYFSVVLHEDRLPECEQVFLSHSDNVGSGFHSETYLVEHVLA</sequence>
<protein>
    <submittedName>
        <fullName evidence="1">Uncharacterized protein</fullName>
    </submittedName>
</protein>
<comment type="caution">
    <text evidence="1">The sequence shown here is derived from an EMBL/GenBank/DDBJ whole genome shotgun (WGS) entry which is preliminary data.</text>
</comment>
<keyword evidence="2" id="KW-1185">Reference proteome</keyword>
<dbReference type="Proteomes" id="UP001148838">
    <property type="component" value="Unassembled WGS sequence"/>
</dbReference>
<reference evidence="1 2" key="1">
    <citation type="journal article" date="2022" name="Allergy">
        <title>Genome assembly and annotation of Periplaneta americana reveal a comprehensive cockroach allergen profile.</title>
        <authorList>
            <person name="Wang L."/>
            <person name="Xiong Q."/>
            <person name="Saelim N."/>
            <person name="Wang L."/>
            <person name="Nong W."/>
            <person name="Wan A.T."/>
            <person name="Shi M."/>
            <person name="Liu X."/>
            <person name="Cao Q."/>
            <person name="Hui J.H.L."/>
            <person name="Sookrung N."/>
            <person name="Leung T.F."/>
            <person name="Tungtrongchitr A."/>
            <person name="Tsui S.K.W."/>
        </authorList>
    </citation>
    <scope>NUCLEOTIDE SEQUENCE [LARGE SCALE GENOMIC DNA]</scope>
    <source>
        <strain evidence="1">PWHHKU_190912</strain>
    </source>
</reference>
<proteinExistence type="predicted"/>
<dbReference type="EMBL" id="JAJSOF020000005">
    <property type="protein sequence ID" value="KAJ4447783.1"/>
    <property type="molecule type" value="Genomic_DNA"/>
</dbReference>
<evidence type="ECO:0000313" key="1">
    <source>
        <dbReference type="EMBL" id="KAJ4447783.1"/>
    </source>
</evidence>
<evidence type="ECO:0000313" key="2">
    <source>
        <dbReference type="Proteomes" id="UP001148838"/>
    </source>
</evidence>